<dbReference type="InterPro" id="IPR008949">
    <property type="entry name" value="Isoprenoid_synthase_dom_sf"/>
</dbReference>
<dbReference type="RefSeq" id="WP_245625752.1">
    <property type="nucleotide sequence ID" value="NZ_JAUSQY010000001.1"/>
</dbReference>
<sequence length="283" mass="30785">MHTSRLALFDALAARSAAHMLGAYSSSFSLATSLLGAQVRADIRALYALVRVADEIVDGVGAEAGIDVAACLDAYEAAAVSVLRERFSPDPVVHAFGLTARACGFEEAWVRAFFASMRADIEPDSMGEAELCRYVYGSAEVIGLMCVAIFLRGRSVPLQERAVMDDSARRLGAAFQKVNFLRDLGDDSARLGRRYYEVPLTENRKTEIVEEIRGDFTAASPGLALLPRRARGTVAAARNIYADLLEEIARTPAAELERRRVRVSGYRKAWLAVRGAVPAGNKR</sequence>
<dbReference type="GO" id="GO:0016765">
    <property type="term" value="F:transferase activity, transferring alkyl or aryl (other than methyl) groups"/>
    <property type="evidence" value="ECO:0007669"/>
    <property type="project" value="UniProtKB-ARBA"/>
</dbReference>
<organism evidence="1 2">
    <name type="scientific">Corynebacterium lowii</name>
    <dbReference type="NCBI Taxonomy" id="1544413"/>
    <lineage>
        <taxon>Bacteria</taxon>
        <taxon>Bacillati</taxon>
        <taxon>Actinomycetota</taxon>
        <taxon>Actinomycetes</taxon>
        <taxon>Mycobacteriales</taxon>
        <taxon>Corynebacteriaceae</taxon>
        <taxon>Corynebacterium</taxon>
    </lineage>
</organism>
<keyword evidence="2" id="KW-1185">Reference proteome</keyword>
<evidence type="ECO:0000313" key="2">
    <source>
        <dbReference type="Proteomes" id="UP000050488"/>
    </source>
</evidence>
<dbReference type="EC" id="2.5.1.32" evidence="1"/>
<dbReference type="Proteomes" id="UP000050488">
    <property type="component" value="Unassembled WGS sequence"/>
</dbReference>
<dbReference type="AlphaFoldDB" id="A0A0Q0YEG8"/>
<dbReference type="SFLD" id="SFLDG01018">
    <property type="entry name" value="Squalene/Phytoene_Synthase_Lik"/>
    <property type="match status" value="1"/>
</dbReference>
<gene>
    <name evidence="1" type="primary">crtB</name>
    <name evidence="1" type="ORF">Clow_02019</name>
</gene>
<keyword evidence="1" id="KW-0808">Transferase</keyword>
<evidence type="ECO:0000313" key="1">
    <source>
        <dbReference type="EMBL" id="KQB84761.1"/>
    </source>
</evidence>
<dbReference type="Gene3D" id="1.10.600.10">
    <property type="entry name" value="Farnesyl Diphosphate Synthase"/>
    <property type="match status" value="1"/>
</dbReference>
<proteinExistence type="predicted"/>
<dbReference type="Pfam" id="PF00494">
    <property type="entry name" value="SQS_PSY"/>
    <property type="match status" value="2"/>
</dbReference>
<dbReference type="PATRIC" id="fig|1544413.3.peg.2023"/>
<dbReference type="STRING" id="1544413.Clow_02019"/>
<dbReference type="EMBL" id="LKEV01000007">
    <property type="protein sequence ID" value="KQB84761.1"/>
    <property type="molecule type" value="Genomic_DNA"/>
</dbReference>
<accession>A0A0Q0YEG8</accession>
<protein>
    <submittedName>
        <fullName evidence="1">15-cis-phytoene synthase</fullName>
        <ecNumber evidence="1">2.5.1.32</ecNumber>
    </submittedName>
</protein>
<dbReference type="SFLD" id="SFLDS00005">
    <property type="entry name" value="Isoprenoid_Synthase_Type_I"/>
    <property type="match status" value="1"/>
</dbReference>
<name>A0A0Q0YEG8_9CORY</name>
<dbReference type="SUPFAM" id="SSF48576">
    <property type="entry name" value="Terpenoid synthases"/>
    <property type="match status" value="1"/>
</dbReference>
<dbReference type="InterPro" id="IPR002060">
    <property type="entry name" value="Squ/phyt_synthse"/>
</dbReference>
<comment type="caution">
    <text evidence="1">The sequence shown here is derived from an EMBL/GenBank/DDBJ whole genome shotgun (WGS) entry which is preliminary data.</text>
</comment>
<dbReference type="PANTHER" id="PTHR31480">
    <property type="entry name" value="BIFUNCTIONAL LYCOPENE CYCLASE/PHYTOENE SYNTHASE"/>
    <property type="match status" value="1"/>
</dbReference>
<reference evidence="1 2" key="1">
    <citation type="submission" date="2015-10" db="EMBL/GenBank/DDBJ databases">
        <title>Corynebacteirum lowii and Corynebacterium oculi species nova, derived from human clinical disease and and emended description of Corynebacterium mastiditis.</title>
        <authorList>
            <person name="Bernard K."/>
            <person name="Pacheco A.L."/>
            <person name="Mcdougall C."/>
            <person name="Burtx T."/>
            <person name="Weibe D."/>
            <person name="Tyler S."/>
            <person name="Olson A.B."/>
            <person name="Cnockaert M."/>
            <person name="Eguchi H."/>
            <person name="Kuwahara T."/>
            <person name="Nakayama-Imaohji H."/>
            <person name="Boudewijins M."/>
            <person name="Van Hoecke F."/>
            <person name="Bernier A.-M."/>
            <person name="Vandamme P."/>
        </authorList>
    </citation>
    <scope>NUCLEOTIDE SEQUENCE [LARGE SCALE GENOMIC DNA]</scope>
    <source>
        <strain evidence="1 2">NML 130206</strain>
    </source>
</reference>